<dbReference type="KEGG" id="aade:C3B56_00050"/>
<keyword evidence="6" id="KW-0963">Cytoplasm</keyword>
<dbReference type="InterPro" id="IPR002903">
    <property type="entry name" value="RsmH"/>
</dbReference>
<keyword evidence="4 6" id="KW-0808">Transferase</keyword>
<evidence type="ECO:0000256" key="6">
    <source>
        <dbReference type="HAMAP-Rule" id="MF_01007"/>
    </source>
</evidence>
<feature type="binding site" evidence="6">
    <location>
        <position position="54"/>
    </location>
    <ligand>
        <name>S-adenosyl-L-methionine</name>
        <dbReference type="ChEBI" id="CHEBI:59789"/>
    </ligand>
</feature>
<evidence type="ECO:0000256" key="1">
    <source>
        <dbReference type="ARBA" id="ARBA00010396"/>
    </source>
</evidence>
<organism evidence="7 8">
    <name type="scientific">Candidatus Annandia adelgestsuga</name>
    <dbReference type="NCBI Taxonomy" id="1302411"/>
    <lineage>
        <taxon>Bacteria</taxon>
        <taxon>Pseudomonadati</taxon>
        <taxon>Pseudomonadota</taxon>
        <taxon>Gammaproteobacteria</taxon>
        <taxon>Enterobacterales</taxon>
        <taxon>Enterobacteriaceae</taxon>
        <taxon>Candidatus Annandia</taxon>
    </lineage>
</organism>
<dbReference type="Gene3D" id="1.10.150.170">
    <property type="entry name" value="Putative methyltransferase TM0872, insert domain"/>
    <property type="match status" value="1"/>
</dbReference>
<comment type="function">
    <text evidence="6">Specifically methylates the N4 position of cytidine in position 1402 (C1402) of 16S rRNA.</text>
</comment>
<feature type="binding site" evidence="6">
    <location>
        <position position="78"/>
    </location>
    <ligand>
        <name>S-adenosyl-L-methionine</name>
        <dbReference type="ChEBI" id="CHEBI:59789"/>
    </ligand>
</feature>
<keyword evidence="2 6" id="KW-0698">rRNA processing</keyword>
<dbReference type="GO" id="GO:0005737">
    <property type="term" value="C:cytoplasm"/>
    <property type="evidence" value="ECO:0007669"/>
    <property type="project" value="UniProtKB-SubCell"/>
</dbReference>
<dbReference type="PANTHER" id="PTHR11265:SF0">
    <property type="entry name" value="12S RRNA N4-METHYLCYTIDINE METHYLTRANSFERASE"/>
    <property type="match status" value="1"/>
</dbReference>
<dbReference type="Gene3D" id="3.40.50.150">
    <property type="entry name" value="Vaccinia Virus protein VP39"/>
    <property type="match status" value="1"/>
</dbReference>
<evidence type="ECO:0000256" key="2">
    <source>
        <dbReference type="ARBA" id="ARBA00022552"/>
    </source>
</evidence>
<dbReference type="PANTHER" id="PTHR11265">
    <property type="entry name" value="S-ADENOSYL-METHYLTRANSFERASE MRAW"/>
    <property type="match status" value="1"/>
</dbReference>
<sequence>MKLEKHIPVLLKESIKSLNIKNNGFYIDGTFGQGNHSKLILSKLGNYGKLYAIDCDYKSIKIASSIKNNKIKIIHGSFSNIEKYMKKHNMLGKINGILLDLGISNLQLNNYKRGFSFMKDELLDMRMDNTNGIPLYKILNKININELSLILKKYGEEKFCYRIAKKIIIYRKKKKIRTTFDLLKIISKAIPIKNKFKHYATKSFQALRIFINNELNNIKKLLKSSLSVLSKNGRLSIISFNSLEDRIIKKFMKKYSSKINIPQGLPISEKKIKEINFTKLKILKKIIPSHNEIINNIKSRSAILRIAEKIN</sequence>
<dbReference type="OrthoDB" id="9806637at2"/>
<dbReference type="Pfam" id="PF01795">
    <property type="entry name" value="Methyltransf_5"/>
    <property type="match status" value="1"/>
</dbReference>
<dbReference type="EC" id="2.1.1.199" evidence="6"/>
<proteinExistence type="inferred from homology"/>
<dbReference type="NCBIfam" id="TIGR00006">
    <property type="entry name" value="16S rRNA (cytosine(1402)-N(4))-methyltransferase RsmH"/>
    <property type="match status" value="1"/>
</dbReference>
<dbReference type="InterPro" id="IPR029063">
    <property type="entry name" value="SAM-dependent_MTases_sf"/>
</dbReference>
<dbReference type="GO" id="GO:0070475">
    <property type="term" value="P:rRNA base methylation"/>
    <property type="evidence" value="ECO:0007669"/>
    <property type="project" value="UniProtKB-UniRule"/>
</dbReference>
<dbReference type="Proteomes" id="UP000274458">
    <property type="component" value="Chromosome"/>
</dbReference>
<dbReference type="PIRSF" id="PIRSF004486">
    <property type="entry name" value="MraW"/>
    <property type="match status" value="1"/>
</dbReference>
<evidence type="ECO:0000256" key="5">
    <source>
        <dbReference type="ARBA" id="ARBA00022691"/>
    </source>
</evidence>
<evidence type="ECO:0000256" key="4">
    <source>
        <dbReference type="ARBA" id="ARBA00022679"/>
    </source>
</evidence>
<comment type="caution">
    <text evidence="6">Lacks conserved residue(s) required for the propagation of feature annotation.</text>
</comment>
<dbReference type="SUPFAM" id="SSF53335">
    <property type="entry name" value="S-adenosyl-L-methionine-dependent methyltransferases"/>
    <property type="match status" value="1"/>
</dbReference>
<keyword evidence="3 6" id="KW-0489">Methyltransferase</keyword>
<comment type="subcellular location">
    <subcellularLocation>
        <location evidence="6">Cytoplasm</location>
    </subcellularLocation>
</comment>
<feature type="binding site" evidence="6">
    <location>
        <position position="107"/>
    </location>
    <ligand>
        <name>S-adenosyl-L-methionine</name>
        <dbReference type="ChEBI" id="CHEBI:59789"/>
    </ligand>
</feature>
<keyword evidence="8" id="KW-1185">Reference proteome</keyword>
<evidence type="ECO:0000313" key="7">
    <source>
        <dbReference type="EMBL" id="AZP36175.1"/>
    </source>
</evidence>
<comment type="catalytic activity">
    <reaction evidence="6">
        <text>cytidine(1402) in 16S rRNA + S-adenosyl-L-methionine = N(4)-methylcytidine(1402) in 16S rRNA + S-adenosyl-L-homocysteine + H(+)</text>
        <dbReference type="Rhea" id="RHEA:42928"/>
        <dbReference type="Rhea" id="RHEA-COMP:10286"/>
        <dbReference type="Rhea" id="RHEA-COMP:10287"/>
        <dbReference type="ChEBI" id="CHEBI:15378"/>
        <dbReference type="ChEBI" id="CHEBI:57856"/>
        <dbReference type="ChEBI" id="CHEBI:59789"/>
        <dbReference type="ChEBI" id="CHEBI:74506"/>
        <dbReference type="ChEBI" id="CHEBI:82748"/>
        <dbReference type="EC" id="2.1.1.199"/>
    </reaction>
</comment>
<evidence type="ECO:0000313" key="8">
    <source>
        <dbReference type="Proteomes" id="UP000274458"/>
    </source>
</evidence>
<evidence type="ECO:0000256" key="3">
    <source>
        <dbReference type="ARBA" id="ARBA00022603"/>
    </source>
</evidence>
<dbReference type="SUPFAM" id="SSF81799">
    <property type="entry name" value="Putative methyltransferase TM0872, insert domain"/>
    <property type="match status" value="1"/>
</dbReference>
<accession>A0A3Q9CP06</accession>
<dbReference type="EMBL" id="CP026513">
    <property type="protein sequence ID" value="AZP36175.1"/>
    <property type="molecule type" value="Genomic_DNA"/>
</dbReference>
<dbReference type="InterPro" id="IPR023397">
    <property type="entry name" value="SAM-dep_MeTrfase_MraW_recog"/>
</dbReference>
<gene>
    <name evidence="6 7" type="primary">rsmH</name>
    <name evidence="7" type="ORF">C3B56_00050</name>
</gene>
<reference evidence="7 8" key="1">
    <citation type="journal article" date="2018" name="Genome Biol. Evol.">
        <title>Partnering With a Pest: Genomes of Hemlock Woolly Adelgid Symbionts Reveal Atypical Nutritional Provisioning Patterns in Dual-Obligate Bacteria.</title>
        <authorList>
            <person name="Weglarz K.M."/>
            <person name="Havill N.P."/>
            <person name="Burke G.R."/>
            <person name="von Dohlen C.D."/>
        </authorList>
    </citation>
    <scope>NUCLEOTIDE SEQUENCE [LARGE SCALE GENOMIC DNA]</scope>
    <source>
        <strain evidence="7">ENA</strain>
    </source>
</reference>
<dbReference type="RefSeq" id="WP_126071442.1">
    <property type="nucleotide sequence ID" value="NZ_CP026513.1"/>
</dbReference>
<name>A0A3Q9CP06_9ENTR</name>
<dbReference type="HAMAP" id="MF_01007">
    <property type="entry name" value="16SrRNA_methyltr_H"/>
    <property type="match status" value="1"/>
</dbReference>
<dbReference type="AlphaFoldDB" id="A0A3Q9CP06"/>
<protein>
    <recommendedName>
        <fullName evidence="6">Ribosomal RNA small subunit methyltransferase H</fullName>
        <ecNumber evidence="6">2.1.1.199</ecNumber>
    </recommendedName>
    <alternativeName>
        <fullName evidence="6">16S rRNA m(4)C1402 methyltransferase</fullName>
    </alternativeName>
    <alternativeName>
        <fullName evidence="6">rRNA (cytosine-N(4)-)-methyltransferase RsmH</fullName>
    </alternativeName>
</protein>
<comment type="similarity">
    <text evidence="1 6">Belongs to the methyltransferase superfamily. RsmH family.</text>
</comment>
<keyword evidence="5 6" id="KW-0949">S-adenosyl-L-methionine</keyword>
<feature type="binding site" evidence="6">
    <location>
        <position position="100"/>
    </location>
    <ligand>
        <name>S-adenosyl-L-methionine</name>
        <dbReference type="ChEBI" id="CHEBI:59789"/>
    </ligand>
</feature>
<dbReference type="GO" id="GO:0071424">
    <property type="term" value="F:rRNA (cytosine-N4-)-methyltransferase activity"/>
    <property type="evidence" value="ECO:0007669"/>
    <property type="project" value="UniProtKB-UniRule"/>
</dbReference>